<feature type="compositionally biased region" description="Basic and acidic residues" evidence="3">
    <location>
        <begin position="647"/>
        <end position="662"/>
    </location>
</feature>
<dbReference type="PANTHER" id="PTHR13326">
    <property type="entry name" value="TRNA PSEUDOURIDINE SYNTHASE D"/>
    <property type="match status" value="1"/>
</dbReference>
<evidence type="ECO:0000259" key="4">
    <source>
        <dbReference type="PROSITE" id="PS50984"/>
    </source>
</evidence>
<dbReference type="EMBL" id="KJ605834">
    <property type="protein sequence ID" value="AIC84212.1"/>
    <property type="molecule type" value="Genomic_DNA"/>
</dbReference>
<sequence length="755" mass="83807">MADKEHYNVREGSSHAKSLGITHRTTPLARSWTGDMRVRFSDFQVNEIGENGSVIHLRTIGLENDNKKPRTHANMCCETWKPAQPSQTPGASEPKEKPSNKDAHNTKSQDEPSVIEIAPEDITALENLSSQQFAQDLVQLFNGGNGPTGEQPKTATSEILDDKAKRAQLHGEVRRIFNSRLETTTGPEGAIVASYVAPRKSSKKSRGPRGRPDDEPIGQYLRFTLYKDNRDTMDAVSQISRLLRVKPQVIGYAGTKDRRASTTQRCSIRYQRKRAMAGLNGKLWGIATGDYEYSDSPIHLGQLLGNEFVITLKNCKMADDDMSLAPSERLALMKSNVESAMTHMASHGWINYFGHQRFGTHDVGTHQVGKLILRDDYEGAVNALLQYDAEIAAKAEAGQVPDEPSKRDEYLRHQACMLFQTGKDFDRAAKLIPRRYAGESCVLRHLTRSGKSSSRDFAGAVTHITRGLRSMYLHAYQSHVWNHAASLRYTLHGTTVVAGDLVIADAEAQPSATEVSRDQDGDEIINPVDDEEEFAPLRARPLTEEEASSGKYTIHDIVLPSPGHDVIYPKNEIGEFYKEFMGREENGSLDPLKMRRLRREFSLPGRYRKLMQRFLAEPSVQVRLYEDDTEQMHPTDMDLIKGQANSREGEGKRKRHHDETDGHGGAGTKKAKVKVSGNDDDSVVKAEEPTDQVANSGQGVSGAAEKEPTVEQAAEPAKIAVVVKFQLASSAYATVTLRELMGDGDRTDLDERVAS</sequence>
<dbReference type="GO" id="GO:0005634">
    <property type="term" value="C:nucleus"/>
    <property type="evidence" value="ECO:0007669"/>
    <property type="project" value="TreeGrafter"/>
</dbReference>
<accession>A0A068BJ49</accession>
<dbReference type="GO" id="GO:0001522">
    <property type="term" value="P:pseudouridine synthesis"/>
    <property type="evidence" value="ECO:0007669"/>
    <property type="project" value="InterPro"/>
</dbReference>
<feature type="compositionally biased region" description="Basic and acidic residues" evidence="3">
    <location>
        <begin position="93"/>
        <end position="110"/>
    </location>
</feature>
<reference evidence="5" key="1">
    <citation type="submission" date="2014-03" db="EMBL/GenBank/DDBJ databases">
        <authorList>
            <person name="Saikia M."/>
            <person name="Chaudhari Y."/>
            <person name="Khan M."/>
            <person name="Devi D."/>
        </authorList>
    </citation>
    <scope>NUCLEOTIDE SEQUENCE</scope>
    <source>
        <strain evidence="5">Fl1</strain>
    </source>
</reference>
<evidence type="ECO:0000256" key="2">
    <source>
        <dbReference type="ARBA" id="ARBA00023235"/>
    </source>
</evidence>
<dbReference type="PANTHER" id="PTHR13326:SF21">
    <property type="entry name" value="PSEUDOURIDYLATE SYNTHASE PUS7L"/>
    <property type="match status" value="1"/>
</dbReference>
<dbReference type="PROSITE" id="PS50984">
    <property type="entry name" value="TRUD"/>
    <property type="match status" value="1"/>
</dbReference>
<proteinExistence type="inferred from homology"/>
<dbReference type="InterPro" id="IPR001656">
    <property type="entry name" value="PsdUridine_synth_TruD"/>
</dbReference>
<keyword evidence="2" id="KW-0413">Isomerase</keyword>
<feature type="region of interest" description="Disordered" evidence="3">
    <location>
        <begin position="80"/>
        <end position="114"/>
    </location>
</feature>
<feature type="domain" description="TRUD" evidence="4">
    <location>
        <begin position="348"/>
        <end position="613"/>
    </location>
</feature>
<dbReference type="InterPro" id="IPR011760">
    <property type="entry name" value="PsdUridine_synth_TruD_insert"/>
</dbReference>
<comment type="similarity">
    <text evidence="1">Belongs to the pseudouridine synthase TruD family.</text>
</comment>
<organism evidence="5">
    <name type="scientific">Epichloe festucae</name>
    <dbReference type="NCBI Taxonomy" id="35717"/>
    <lineage>
        <taxon>Eukaryota</taxon>
        <taxon>Fungi</taxon>
        <taxon>Dikarya</taxon>
        <taxon>Ascomycota</taxon>
        <taxon>Pezizomycotina</taxon>
        <taxon>Sordariomycetes</taxon>
        <taxon>Hypocreomycetidae</taxon>
        <taxon>Hypocreales</taxon>
        <taxon>Clavicipitaceae</taxon>
        <taxon>Epichloe</taxon>
    </lineage>
</organism>
<feature type="region of interest" description="Disordered" evidence="3">
    <location>
        <begin position="630"/>
        <end position="713"/>
    </location>
</feature>
<reference evidence="5" key="2">
    <citation type="journal article" date="2015" name="Mol. Plant Microbe Interact.">
        <title>The Fungal Cell-Wall Integrity MAPK Cascade Is Crucial for Hyphal Network Formation and Maintenance of Restrictive Growth of Epichloe festucae in Symbiosis With Lolium perenne.</title>
        <authorList>
            <person name="Becker Y."/>
            <person name="Eaton C.J."/>
            <person name="Brasell E."/>
            <person name="May K.J."/>
            <person name="Becker M."/>
            <person name="Hassing B."/>
            <person name="Cartwright G.M."/>
            <person name="Reinhold L."/>
            <person name="Scott B."/>
        </authorList>
    </citation>
    <scope>NUCLEOTIDE SEQUENCE</scope>
    <source>
        <strain evidence="5">Fl1</strain>
    </source>
</reference>
<dbReference type="PIRSF" id="PIRSF037016">
    <property type="entry name" value="Pseudouridin_synth_euk_prd"/>
    <property type="match status" value="1"/>
</dbReference>
<dbReference type="SUPFAM" id="SSF55120">
    <property type="entry name" value="Pseudouridine synthase"/>
    <property type="match status" value="1"/>
</dbReference>
<protein>
    <submittedName>
        <fullName evidence="5">PusA</fullName>
    </submittedName>
</protein>
<dbReference type="InterPro" id="IPR042214">
    <property type="entry name" value="TruD_catalytic"/>
</dbReference>
<dbReference type="Gene3D" id="3.30.2350.20">
    <property type="entry name" value="TruD, catalytic domain"/>
    <property type="match status" value="2"/>
</dbReference>
<gene>
    <name evidence="5" type="primary">pusA</name>
</gene>
<evidence type="ECO:0000256" key="3">
    <source>
        <dbReference type="SAM" id="MobiDB-lite"/>
    </source>
</evidence>
<dbReference type="Pfam" id="PF01142">
    <property type="entry name" value="TruD"/>
    <property type="match status" value="1"/>
</dbReference>
<dbReference type="GO" id="GO:0003723">
    <property type="term" value="F:RNA binding"/>
    <property type="evidence" value="ECO:0007669"/>
    <property type="project" value="InterPro"/>
</dbReference>
<feature type="region of interest" description="Disordered" evidence="3">
    <location>
        <begin position="195"/>
        <end position="217"/>
    </location>
</feature>
<name>A0A068BJ49_9HYPO</name>
<dbReference type="AlphaFoldDB" id="A0A068BJ49"/>
<dbReference type="NCBIfam" id="TIGR00094">
    <property type="entry name" value="tRNA_TruD_broad"/>
    <property type="match status" value="1"/>
</dbReference>
<evidence type="ECO:0000256" key="1">
    <source>
        <dbReference type="ARBA" id="ARBA00007953"/>
    </source>
</evidence>
<dbReference type="InterPro" id="IPR020103">
    <property type="entry name" value="PsdUridine_synth_cat_dom_sf"/>
</dbReference>
<dbReference type="CDD" id="cd02576">
    <property type="entry name" value="PseudoU_synth_ScPUS7"/>
    <property type="match status" value="1"/>
</dbReference>
<feature type="compositionally biased region" description="Basic residues" evidence="3">
    <location>
        <begin position="200"/>
        <end position="209"/>
    </location>
</feature>
<dbReference type="GO" id="GO:0009982">
    <property type="term" value="F:pseudouridine synthase activity"/>
    <property type="evidence" value="ECO:0007669"/>
    <property type="project" value="InterPro"/>
</dbReference>
<feature type="compositionally biased region" description="Basic and acidic residues" evidence="3">
    <location>
        <begin position="630"/>
        <end position="639"/>
    </location>
</feature>
<evidence type="ECO:0000313" key="5">
    <source>
        <dbReference type="EMBL" id="AIC84212.1"/>
    </source>
</evidence>